<organism evidence="4">
    <name type="scientific">Leptolyngbya sp. NK1-12</name>
    <dbReference type="NCBI Taxonomy" id="2547451"/>
    <lineage>
        <taxon>Bacteria</taxon>
        <taxon>Bacillati</taxon>
        <taxon>Cyanobacteriota</taxon>
        <taxon>Cyanophyceae</taxon>
        <taxon>Leptolyngbyales</taxon>
        <taxon>Leptolyngbyaceae</taxon>
        <taxon>Leptolyngbya group</taxon>
        <taxon>Leptolyngbya</taxon>
    </lineage>
</organism>
<feature type="domain" description="Orc1-like AAA ATPase" evidence="3">
    <location>
        <begin position="372"/>
        <end position="487"/>
    </location>
</feature>
<evidence type="ECO:0000259" key="3">
    <source>
        <dbReference type="Pfam" id="PF13191"/>
    </source>
</evidence>
<gene>
    <name evidence="4" type="ORF">HJG54_34700</name>
</gene>
<dbReference type="SUPFAM" id="SSF52540">
    <property type="entry name" value="P-loop containing nucleoside triphosphate hydrolases"/>
    <property type="match status" value="1"/>
</dbReference>
<dbReference type="InterPro" id="IPR008629">
    <property type="entry name" value="GUN4-like"/>
</dbReference>
<reference evidence="4" key="1">
    <citation type="submission" date="2020-05" db="EMBL/GenBank/DDBJ databases">
        <authorList>
            <person name="Zhu T."/>
            <person name="Keshari N."/>
            <person name="Lu X."/>
        </authorList>
    </citation>
    <scope>NUCLEOTIDE SEQUENCE</scope>
    <source>
        <strain evidence="4">NK1-12</strain>
        <plasmid evidence="4">p1</plasmid>
    </source>
</reference>
<dbReference type="GO" id="GO:0046906">
    <property type="term" value="F:tetrapyrrole binding"/>
    <property type="evidence" value="ECO:0007669"/>
    <property type="project" value="TreeGrafter"/>
</dbReference>
<dbReference type="InterPro" id="IPR027417">
    <property type="entry name" value="P-loop_NTPase"/>
</dbReference>
<dbReference type="InterPro" id="IPR024983">
    <property type="entry name" value="CHAT_dom"/>
</dbReference>
<dbReference type="Pfam" id="PF05419">
    <property type="entry name" value="GUN4"/>
    <property type="match status" value="1"/>
</dbReference>
<dbReference type="AlphaFoldDB" id="A0AA96WM42"/>
<accession>A0AA96WM42</accession>
<dbReference type="EMBL" id="CP053588">
    <property type="protein sequence ID" value="WNZ28063.1"/>
    <property type="molecule type" value="Genomic_DNA"/>
</dbReference>
<dbReference type="CDD" id="cd16383">
    <property type="entry name" value="GUN4"/>
    <property type="match status" value="1"/>
</dbReference>
<dbReference type="Pfam" id="PF12770">
    <property type="entry name" value="CHAT"/>
    <property type="match status" value="1"/>
</dbReference>
<dbReference type="InterPro" id="IPR037215">
    <property type="entry name" value="GUN4-like_sf"/>
</dbReference>
<dbReference type="SUPFAM" id="SSF140869">
    <property type="entry name" value="GUN4-like"/>
    <property type="match status" value="1"/>
</dbReference>
<geneLocation type="plasmid" evidence="4">
    <name>p1</name>
</geneLocation>
<dbReference type="PANTHER" id="PTHR34800:SF1">
    <property type="entry name" value="TETRAPYRROLE-BINDING PROTEIN, CHLOROPLASTIC"/>
    <property type="match status" value="1"/>
</dbReference>
<keyword evidence="4" id="KW-0614">Plasmid</keyword>
<proteinExistence type="predicted"/>
<evidence type="ECO:0000313" key="4">
    <source>
        <dbReference type="EMBL" id="WNZ28063.1"/>
    </source>
</evidence>
<dbReference type="RefSeq" id="WP_316437226.1">
    <property type="nucleotide sequence ID" value="NZ_CP053588.1"/>
</dbReference>
<dbReference type="Gene3D" id="3.40.50.300">
    <property type="entry name" value="P-loop containing nucleotide triphosphate hydrolases"/>
    <property type="match status" value="1"/>
</dbReference>
<dbReference type="Gene3D" id="1.25.40.620">
    <property type="match status" value="1"/>
</dbReference>
<evidence type="ECO:0000259" key="1">
    <source>
        <dbReference type="Pfam" id="PF05419"/>
    </source>
</evidence>
<dbReference type="InterPro" id="IPR041664">
    <property type="entry name" value="AAA_16"/>
</dbReference>
<dbReference type="Pfam" id="PF13191">
    <property type="entry name" value="AAA_16"/>
    <property type="match status" value="1"/>
</dbReference>
<name>A0AA96WM42_9CYAN</name>
<evidence type="ECO:0000259" key="2">
    <source>
        <dbReference type="Pfam" id="PF12770"/>
    </source>
</evidence>
<dbReference type="PANTHER" id="PTHR34800">
    <property type="entry name" value="TETRAPYRROLE-BINDING PROTEIN, CHLOROPLASTIC"/>
    <property type="match status" value="1"/>
</dbReference>
<dbReference type="Gene3D" id="1.10.10.1770">
    <property type="entry name" value="Gun4-like"/>
    <property type="match status" value="1"/>
</dbReference>
<sequence length="943" mass="107867">MRILHLALKPIGDDYAEFRYFWDNPNDYQSRQLALSEISGLMQRANERYYTTLSEDYAKTGQALYNWLDGTDRHLEAALNQYRRDGIVLAIAASQGLAYLPWEVLHDGKQFLVQRLPAIIPVRWVPDRPRLTVDNQPANRALNVVFMATAPRGIEPELDYEAEESRILAATQRRPLCLTVEESGCLEELGYLIEDLGREDFDVIHLTGHATIQDNTPCFITETPYGDAHYSTAEDIARELQFQTPKLIFLSGCRTGYSSQGTIPSMAEALLKSGATAVLGWGERVLDTDATAAAATLYQGLSAGKAVTEALAETYQELLRIKARDWHLLRLYVADTLPEALVKQGQRPVPRKSAASQFLDPAGNVRVATRETFVGRRRQLQNCLRVLKIEHDKVGVLIHGMGGLGKSAIAARLCDRLSTYEKIVWYRQIDEAKLVNQLADQIRNAQQRADLKQRDDELKYRLRTAFEQLNQPDQNPLLLILDDFEWNLEPRGGCYLLKSDVAKVLDALVWAIQESNSPHRILITCRYEFQSDLIDHFYIQGLDAFHKSALTKKLRQLKHFNSGKVNKYLIDRALRLADGNPRLLEDLNEKVLSQADVETKLHQLEANSDDWKGRIVWPDLYEQIDQPLAKVLSRCFVFELPVPMEALEALCESLSGHQEQLHRAIGLGLIEINAELEGSNRAYRVSRILPHIFPSIQLPEAHSTYALYQTAHDALYQLWGHKDNQSEEQWQELFRLKFANRDNPERFRQGFSQMLAVQYNYEADKAFEAKLRSVKAELSDQDLCGQLEEYLRQEDWQQADEETAWLFYLVMVMQEYRNWKELFNNFPNTILNNIDQLWVVYSNGHFGFSIQKRIWEAFGGASAAHNADTWEKFGEQVGWYAWNDWETYATLSFELESSPKGNLPALPYTGCERGCEGIGMWGAGWVIGYENSELSPLMSRLNL</sequence>
<protein>
    <submittedName>
        <fullName evidence="4">CHAT domain-containing protein</fullName>
    </submittedName>
</protein>
<feature type="domain" description="GUN4-like" evidence="1">
    <location>
        <begin position="785"/>
        <end position="906"/>
    </location>
</feature>
<feature type="domain" description="CHAT" evidence="2">
    <location>
        <begin position="59"/>
        <end position="325"/>
    </location>
</feature>